<reference evidence="1" key="1">
    <citation type="submission" date="2018-02" db="EMBL/GenBank/DDBJ databases">
        <title>Rhizophora mucronata_Transcriptome.</title>
        <authorList>
            <person name="Meera S.P."/>
            <person name="Sreeshan A."/>
            <person name="Augustine A."/>
        </authorList>
    </citation>
    <scope>NUCLEOTIDE SEQUENCE</scope>
    <source>
        <tissue evidence="1">Leaf</tissue>
    </source>
</reference>
<name>A0A2P2PX82_RHIMU</name>
<proteinExistence type="predicted"/>
<accession>A0A2P2PX82</accession>
<sequence>MFLNCIAHYGSCNIPMIEVITHKGMIEVDSE</sequence>
<dbReference type="EMBL" id="GGEC01078821">
    <property type="protein sequence ID" value="MBX59305.1"/>
    <property type="molecule type" value="Transcribed_RNA"/>
</dbReference>
<organism evidence="1">
    <name type="scientific">Rhizophora mucronata</name>
    <name type="common">Asiatic mangrove</name>
    <dbReference type="NCBI Taxonomy" id="61149"/>
    <lineage>
        <taxon>Eukaryota</taxon>
        <taxon>Viridiplantae</taxon>
        <taxon>Streptophyta</taxon>
        <taxon>Embryophyta</taxon>
        <taxon>Tracheophyta</taxon>
        <taxon>Spermatophyta</taxon>
        <taxon>Magnoliopsida</taxon>
        <taxon>eudicotyledons</taxon>
        <taxon>Gunneridae</taxon>
        <taxon>Pentapetalae</taxon>
        <taxon>rosids</taxon>
        <taxon>fabids</taxon>
        <taxon>Malpighiales</taxon>
        <taxon>Rhizophoraceae</taxon>
        <taxon>Rhizophora</taxon>
    </lineage>
</organism>
<evidence type="ECO:0000313" key="1">
    <source>
        <dbReference type="EMBL" id="MBX59305.1"/>
    </source>
</evidence>
<protein>
    <submittedName>
        <fullName evidence="1">Uncharacterized protein</fullName>
    </submittedName>
</protein>
<dbReference type="AlphaFoldDB" id="A0A2P2PX82"/>